<protein>
    <recommendedName>
        <fullName evidence="4">DivIVA domain-containing protein</fullName>
    </recommendedName>
</protein>
<dbReference type="EMBL" id="AP026800">
    <property type="protein sequence ID" value="BDR55077.1"/>
    <property type="molecule type" value="Genomic_DNA"/>
</dbReference>
<reference evidence="2 3" key="1">
    <citation type="journal article" date="2023" name="Microbiol. Spectr.">
        <title>Symbiosis of Carpenter Bees with Uncharacterized Lactic Acid Bacteria Showing NAD Auxotrophy.</title>
        <authorList>
            <person name="Kawasaki S."/>
            <person name="Ozawa K."/>
            <person name="Mori T."/>
            <person name="Yamamoto A."/>
            <person name="Ito M."/>
            <person name="Ohkuma M."/>
            <person name="Sakamoto M."/>
            <person name="Matsutani M."/>
        </authorList>
    </citation>
    <scope>NUCLEOTIDE SEQUENCE [LARGE SCALE GENOMIC DNA]</scope>
    <source>
        <strain evidence="2 3">KimH</strain>
    </source>
</reference>
<keyword evidence="3" id="KW-1185">Reference proteome</keyword>
<evidence type="ECO:0000256" key="1">
    <source>
        <dbReference type="SAM" id="MobiDB-lite"/>
    </source>
</evidence>
<accession>A0ABN6SGE2</accession>
<gene>
    <name evidence="2" type="ORF">KIMH_11880</name>
</gene>
<evidence type="ECO:0000313" key="3">
    <source>
        <dbReference type="Proteomes" id="UP001321748"/>
    </source>
</evidence>
<feature type="compositionally biased region" description="Polar residues" evidence="1">
    <location>
        <begin position="32"/>
        <end position="52"/>
    </location>
</feature>
<evidence type="ECO:0008006" key="4">
    <source>
        <dbReference type="Google" id="ProtNLM"/>
    </source>
</evidence>
<dbReference type="RefSeq" id="WP_317642582.1">
    <property type="nucleotide sequence ID" value="NZ_AP026800.1"/>
</dbReference>
<sequence length="189" mass="21012">MFGRKKKTQDGYQSVLGQSRDRDQVPFDAASESVSSSDGRTPQDGQSPNEQVSANNLAMNQVTAQDYNPTKLGSELNKSEIDALAQFSDSDLSRFSAQELAEVTPEWVGKQLFRQVRFIDGYKVEDVDDAIDKLQGMLEAVEAGSMRPAFVVQTIMGMEFEFVRYKAGYDISEVDNFLNQVSASLLARM</sequence>
<feature type="region of interest" description="Disordered" evidence="1">
    <location>
        <begin position="1"/>
        <end position="52"/>
    </location>
</feature>
<evidence type="ECO:0000313" key="2">
    <source>
        <dbReference type="EMBL" id="BDR55077.1"/>
    </source>
</evidence>
<name>A0ABN6SGE2_9BIFI</name>
<organism evidence="2 3">
    <name type="scientific">Bombiscardovia apis</name>
    <dbReference type="NCBI Taxonomy" id="2932182"/>
    <lineage>
        <taxon>Bacteria</taxon>
        <taxon>Bacillati</taxon>
        <taxon>Actinomycetota</taxon>
        <taxon>Actinomycetes</taxon>
        <taxon>Bifidobacteriales</taxon>
        <taxon>Bifidobacteriaceae</taxon>
        <taxon>Bombiscardovia</taxon>
    </lineage>
</organism>
<dbReference type="Proteomes" id="UP001321748">
    <property type="component" value="Chromosome"/>
</dbReference>
<proteinExistence type="predicted"/>